<dbReference type="PANTHER" id="PTHR42648">
    <property type="entry name" value="TRANSPOSASE, PUTATIVE-RELATED"/>
    <property type="match status" value="1"/>
</dbReference>
<dbReference type="SUPFAM" id="SSF53098">
    <property type="entry name" value="Ribonuclease H-like"/>
    <property type="match status" value="1"/>
</dbReference>
<evidence type="ECO:0000256" key="1">
    <source>
        <dbReference type="ARBA" id="ARBA00022723"/>
    </source>
</evidence>
<gene>
    <name evidence="4" type="ORF">Tco_1083044</name>
</gene>
<sequence length="431" mass="49529">MFINHEKYTLVIVDEYSRMVENQKDVKVKQIKTDNRTEFINSKLENFCDEKEIYQNFSSPYILKQNGVAERKNKTLIEAARTMLNGLSMEAIRFTNTLVDEIGIDDSSRYLPDKYFHEDDPFKKYQANFDISYYITPHGHSLTKLTKATHAPEVITPNEQNIPQTKDVDGPPDQDRWSRDQHIELVNIIDEPTKGMLIRSMDAKLIAALASECLFINFLSKIEPKKVFMNKKDELGTVIKYKARLVAQGFSQEEGINYDETFAPVARIEAIRIFLDFATYMNFIFYQMDVKRAFLNGKLKYEVYVKQPPGFESSEFPDYVFKLDKALYGLKQAPRTCSSIKISMVPLNNLGPDLTGKLANLKESHLIAVKRILKYLKGTPSLGLWYPKCLGFDLKGYSDLDYVGCNMERKSTPGASQILRGKLVCWSAKKQ</sequence>
<dbReference type="InterPro" id="IPR036397">
    <property type="entry name" value="RNaseH_sf"/>
</dbReference>
<keyword evidence="2" id="KW-0378">Hydrolase</keyword>
<evidence type="ECO:0000256" key="2">
    <source>
        <dbReference type="ARBA" id="ARBA00022801"/>
    </source>
</evidence>
<dbReference type="InterPro" id="IPR013103">
    <property type="entry name" value="RVT_2"/>
</dbReference>
<evidence type="ECO:0000259" key="3">
    <source>
        <dbReference type="PROSITE" id="PS50994"/>
    </source>
</evidence>
<dbReference type="PROSITE" id="PS50994">
    <property type="entry name" value="INTEGRASE"/>
    <property type="match status" value="1"/>
</dbReference>
<keyword evidence="1" id="KW-0479">Metal-binding</keyword>
<dbReference type="Gene3D" id="3.30.420.10">
    <property type="entry name" value="Ribonuclease H-like superfamily/Ribonuclease H"/>
    <property type="match status" value="1"/>
</dbReference>
<evidence type="ECO:0000313" key="4">
    <source>
        <dbReference type="EMBL" id="GJT94199.1"/>
    </source>
</evidence>
<keyword evidence="5" id="KW-1185">Reference proteome</keyword>
<organism evidence="4 5">
    <name type="scientific">Tanacetum coccineum</name>
    <dbReference type="NCBI Taxonomy" id="301880"/>
    <lineage>
        <taxon>Eukaryota</taxon>
        <taxon>Viridiplantae</taxon>
        <taxon>Streptophyta</taxon>
        <taxon>Embryophyta</taxon>
        <taxon>Tracheophyta</taxon>
        <taxon>Spermatophyta</taxon>
        <taxon>Magnoliopsida</taxon>
        <taxon>eudicotyledons</taxon>
        <taxon>Gunneridae</taxon>
        <taxon>Pentapetalae</taxon>
        <taxon>asterids</taxon>
        <taxon>campanulids</taxon>
        <taxon>Asterales</taxon>
        <taxon>Asteraceae</taxon>
        <taxon>Asteroideae</taxon>
        <taxon>Anthemideae</taxon>
        <taxon>Anthemidinae</taxon>
        <taxon>Tanacetum</taxon>
    </lineage>
</organism>
<dbReference type="InterPro" id="IPR001584">
    <property type="entry name" value="Integrase_cat-core"/>
</dbReference>
<dbReference type="PANTHER" id="PTHR42648:SF32">
    <property type="entry name" value="RIBONUCLEASE H-LIKE DOMAIN, GAG-PRE-INTEGRASE DOMAIN PROTEIN-RELATED"/>
    <property type="match status" value="1"/>
</dbReference>
<evidence type="ECO:0000313" key="5">
    <source>
        <dbReference type="Proteomes" id="UP001151760"/>
    </source>
</evidence>
<dbReference type="InterPro" id="IPR012337">
    <property type="entry name" value="RNaseH-like_sf"/>
</dbReference>
<proteinExistence type="predicted"/>
<dbReference type="Pfam" id="PF07727">
    <property type="entry name" value="RVT_2"/>
    <property type="match status" value="1"/>
</dbReference>
<protein>
    <submittedName>
        <fullName evidence="4">Retrovirus-related pol polyprotein from transposon TNT 1-94</fullName>
    </submittedName>
</protein>
<name>A0ABQ5I3E4_9ASTR</name>
<comment type="caution">
    <text evidence="4">The sequence shown here is derived from an EMBL/GenBank/DDBJ whole genome shotgun (WGS) entry which is preliminary data.</text>
</comment>
<reference evidence="4" key="1">
    <citation type="journal article" date="2022" name="Int. J. Mol. Sci.">
        <title>Draft Genome of Tanacetum Coccineum: Genomic Comparison of Closely Related Tanacetum-Family Plants.</title>
        <authorList>
            <person name="Yamashiro T."/>
            <person name="Shiraishi A."/>
            <person name="Nakayama K."/>
            <person name="Satake H."/>
        </authorList>
    </citation>
    <scope>NUCLEOTIDE SEQUENCE</scope>
</reference>
<feature type="domain" description="Integrase catalytic" evidence="3">
    <location>
        <begin position="1"/>
        <end position="129"/>
    </location>
</feature>
<dbReference type="Proteomes" id="UP001151760">
    <property type="component" value="Unassembled WGS sequence"/>
</dbReference>
<dbReference type="EMBL" id="BQNB010020273">
    <property type="protein sequence ID" value="GJT94199.1"/>
    <property type="molecule type" value="Genomic_DNA"/>
</dbReference>
<dbReference type="InterPro" id="IPR039537">
    <property type="entry name" value="Retrotran_Ty1/copia-like"/>
</dbReference>
<accession>A0ABQ5I3E4</accession>
<reference evidence="4" key="2">
    <citation type="submission" date="2022-01" db="EMBL/GenBank/DDBJ databases">
        <authorList>
            <person name="Yamashiro T."/>
            <person name="Shiraishi A."/>
            <person name="Satake H."/>
            <person name="Nakayama K."/>
        </authorList>
    </citation>
    <scope>NUCLEOTIDE SEQUENCE</scope>
</reference>